<proteinExistence type="predicted"/>
<feature type="region of interest" description="Disordered" evidence="1">
    <location>
        <begin position="165"/>
        <end position="190"/>
    </location>
</feature>
<keyword evidence="4" id="KW-1185">Reference proteome</keyword>
<protein>
    <recommendedName>
        <fullName evidence="2">5'-3' DNA helicase ZGRF1-like N-terminal domain-containing protein</fullName>
    </recommendedName>
</protein>
<feature type="compositionally biased region" description="Polar residues" evidence="1">
    <location>
        <begin position="796"/>
        <end position="815"/>
    </location>
</feature>
<feature type="domain" description="5'-3' DNA helicase ZGRF1-like N-terminal" evidence="2">
    <location>
        <begin position="16"/>
        <end position="96"/>
    </location>
</feature>
<dbReference type="GO" id="GO:0006302">
    <property type="term" value="P:double-strand break repair"/>
    <property type="evidence" value="ECO:0007669"/>
    <property type="project" value="TreeGrafter"/>
</dbReference>
<feature type="region of interest" description="Disordered" evidence="1">
    <location>
        <begin position="950"/>
        <end position="997"/>
    </location>
</feature>
<dbReference type="InterPro" id="IPR052800">
    <property type="entry name" value="DNA_Repair_Helicase_ZGRF1"/>
</dbReference>
<feature type="compositionally biased region" description="Basic and acidic residues" evidence="1">
    <location>
        <begin position="969"/>
        <end position="982"/>
    </location>
</feature>
<evidence type="ECO:0000259" key="2">
    <source>
        <dbReference type="Pfam" id="PF10382"/>
    </source>
</evidence>
<accession>K1Y1A4</accession>
<dbReference type="OMA" id="DGTMRFH"/>
<feature type="region of interest" description="Disordered" evidence="1">
    <location>
        <begin position="116"/>
        <end position="135"/>
    </location>
</feature>
<feature type="compositionally biased region" description="Basic and acidic residues" evidence="1">
    <location>
        <begin position="410"/>
        <end position="424"/>
    </location>
</feature>
<dbReference type="InParanoid" id="K1Y1A4"/>
<reference evidence="3 4" key="1">
    <citation type="journal article" date="2012" name="BMC Genomics">
        <title>Sequencing the genome of Marssonina brunnea reveals fungus-poplar co-evolution.</title>
        <authorList>
            <person name="Zhu S."/>
            <person name="Cao Y.-Z."/>
            <person name="Jiang C."/>
            <person name="Tan B.-Y."/>
            <person name="Wang Z."/>
            <person name="Feng S."/>
            <person name="Zhang L."/>
            <person name="Su X.-H."/>
            <person name="Brejova B."/>
            <person name="Vinar T."/>
            <person name="Xu M."/>
            <person name="Wang M.-X."/>
            <person name="Zhang S.-G."/>
            <person name="Huang M.-R."/>
            <person name="Wu R."/>
            <person name="Zhou Y."/>
        </authorList>
    </citation>
    <scope>NUCLEOTIDE SEQUENCE [LARGE SCALE GENOMIC DNA]</scope>
    <source>
        <strain evidence="3 4">MB_m1</strain>
    </source>
</reference>
<feature type="region of interest" description="Disordered" evidence="1">
    <location>
        <begin position="703"/>
        <end position="729"/>
    </location>
</feature>
<evidence type="ECO:0000313" key="4">
    <source>
        <dbReference type="Proteomes" id="UP000006753"/>
    </source>
</evidence>
<dbReference type="Proteomes" id="UP000006753">
    <property type="component" value="Unassembled WGS sequence"/>
</dbReference>
<dbReference type="KEGG" id="mbe:MBM_03171"/>
<feature type="compositionally biased region" description="Basic residues" evidence="1">
    <location>
        <begin position="467"/>
        <end position="477"/>
    </location>
</feature>
<evidence type="ECO:0000313" key="3">
    <source>
        <dbReference type="EMBL" id="EKD18929.1"/>
    </source>
</evidence>
<dbReference type="OrthoDB" id="6513042at2759"/>
<dbReference type="GO" id="GO:0035861">
    <property type="term" value="C:site of double-strand break"/>
    <property type="evidence" value="ECO:0007669"/>
    <property type="project" value="TreeGrafter"/>
</dbReference>
<feature type="compositionally biased region" description="Polar residues" evidence="1">
    <location>
        <begin position="703"/>
        <end position="714"/>
    </location>
</feature>
<feature type="compositionally biased region" description="Low complexity" evidence="1">
    <location>
        <begin position="116"/>
        <end position="126"/>
    </location>
</feature>
<feature type="compositionally biased region" description="Polar residues" evidence="1">
    <location>
        <begin position="662"/>
        <end position="673"/>
    </location>
</feature>
<dbReference type="RefSeq" id="XP_007291060.1">
    <property type="nucleotide sequence ID" value="XM_007290998.1"/>
</dbReference>
<gene>
    <name evidence="3" type="ORF">MBM_03171</name>
</gene>
<name>K1Y1A4_MARBU</name>
<dbReference type="Pfam" id="PF10382">
    <property type="entry name" value="ZGRF1-like_N"/>
    <property type="match status" value="1"/>
</dbReference>
<dbReference type="AlphaFoldDB" id="K1Y1A4"/>
<dbReference type="PANTHER" id="PTHR28535:SF1">
    <property type="entry name" value="PROTEIN ZGRF1"/>
    <property type="match status" value="1"/>
</dbReference>
<dbReference type="InterPro" id="IPR018838">
    <property type="entry name" value="ZGRF1-like_N"/>
</dbReference>
<sequence length="1020" mass="111155">MSASMDVPHSQNTAPVLEFRCLYTADLRRKQKRWQDGKLKYHTFNKRVMVYDERANFVGDTHWKGDAFEEGEELELDRGSIIVEVQECIGKKHQDLTELLDKRVKEREERVAAKAAASPSASLLRSQATPAGSGLLRPKPLKAVLTPTGHYGRAVAPNISPFEQRQFANDVNKPAAKRRRLDDNTSSKNGYAQNLMGATLSLASSKPSSTPTIRYEPFKARPIAQQTPADAIDLTMDDDEELRAADKRRKVARGERKLMTERPSVNPKRHKKSPPAKTGYASNLTGTPLVFSRPEARKPSKTVPDKTLLQVRRTRDGDYSSEPEGSAMSIEPPLKKIAGDSSSNDLANRLAGMNSNPTRLPANSKMNKKGRSVELIDLDEEPPSTKEDNFLNVDFTLIPLPKKATTPREVGTKSRKPEKPKEATQSRPSSPPMPNVNNPALQPSRSFSRSVTENSSIVKPTSDRPRPGLRIKSRAPRKMMMLMDRSSSRPLARSDSFGRSRATPQPLQIPKLVSNETPLSQATMDLNDFCQKQEALLQARLNGTRTRPQLSDESSSDPDNGIDVQTIDTLLSRKGTSIQKQAEPSQKRQSAPKSSPIADLSALNNWTEQRAPRKKQPRVVAKENCVPDQVPVPKEPQPLPKKSSRRLDVSLPAVQISGTANSSPLLSAASENTRPLGKVSMGKPEDSMVALNELDASGNVEATPNESVLESSAIQEPVAADSEEHRSDSRGVAVKAMNLEPVIGSGRLAVKDPKDRQTKSDTTATAQNTLNQNQAISNQRTMHSSPEIEECPILTSPPTTTSGRPKTSKAASPRSNCEPEHISSTIQSATARFRAMISPSNSIAKTRSPRPDLGLSRLIDVPGSKEASNDMVTKPLTGPTPIIDQELDAAPERRSGAGFSSPNSLAAISAAPISPDFSVENLKMGLPRAILANPATRGKSLQTLAASTNDTATPLFNNPMPPPAPRLSSRPERIQALLREDNGADQDSEGPVREASVVGPWSREAFDLFGLHGPPQRPEA</sequence>
<dbReference type="PANTHER" id="PTHR28535">
    <property type="entry name" value="ZINC FINGER GRF-TYPE CONTAINING 1"/>
    <property type="match status" value="1"/>
</dbReference>
<evidence type="ECO:0000256" key="1">
    <source>
        <dbReference type="SAM" id="MobiDB-lite"/>
    </source>
</evidence>
<feature type="region of interest" description="Disordered" evidence="1">
    <location>
        <begin position="662"/>
        <end position="683"/>
    </location>
</feature>
<feature type="region of interest" description="Disordered" evidence="1">
    <location>
        <begin position="774"/>
        <end position="821"/>
    </location>
</feature>
<organism evidence="3 4">
    <name type="scientific">Marssonina brunnea f. sp. multigermtubi (strain MB_m1)</name>
    <name type="common">Marssonina leaf spot fungus</name>
    <dbReference type="NCBI Taxonomy" id="1072389"/>
    <lineage>
        <taxon>Eukaryota</taxon>
        <taxon>Fungi</taxon>
        <taxon>Dikarya</taxon>
        <taxon>Ascomycota</taxon>
        <taxon>Pezizomycotina</taxon>
        <taxon>Leotiomycetes</taxon>
        <taxon>Helotiales</taxon>
        <taxon>Drepanopezizaceae</taxon>
        <taxon>Drepanopeziza</taxon>
    </lineage>
</organism>
<dbReference type="GeneID" id="18759106"/>
<feature type="compositionally biased region" description="Polar residues" evidence="1">
    <location>
        <begin position="542"/>
        <end position="553"/>
    </location>
</feature>
<dbReference type="eggNOG" id="ENOG502S77U">
    <property type="taxonomic scope" value="Eukaryota"/>
</dbReference>
<dbReference type="EMBL" id="JH921432">
    <property type="protein sequence ID" value="EKD18929.1"/>
    <property type="molecule type" value="Genomic_DNA"/>
</dbReference>
<feature type="region of interest" description="Disordered" evidence="1">
    <location>
        <begin position="542"/>
        <end position="647"/>
    </location>
</feature>
<feature type="compositionally biased region" description="Polar residues" evidence="1">
    <location>
        <begin position="440"/>
        <end position="459"/>
    </location>
</feature>
<feature type="compositionally biased region" description="Polar residues" evidence="1">
    <location>
        <begin position="566"/>
        <end position="593"/>
    </location>
</feature>
<dbReference type="GO" id="GO:0005634">
    <property type="term" value="C:nucleus"/>
    <property type="evidence" value="ECO:0007669"/>
    <property type="project" value="TreeGrafter"/>
</dbReference>
<dbReference type="HOGENOM" id="CLU_311682_0_0_1"/>
<feature type="region of interest" description="Disordered" evidence="1">
    <location>
        <begin position="247"/>
        <end position="369"/>
    </location>
</feature>
<feature type="region of interest" description="Disordered" evidence="1">
    <location>
        <begin position="402"/>
        <end position="514"/>
    </location>
</feature>